<protein>
    <recommendedName>
        <fullName evidence="3">DUF2292 domain-containing protein</fullName>
    </recommendedName>
</protein>
<evidence type="ECO:0008006" key="3">
    <source>
        <dbReference type="Google" id="ProtNLM"/>
    </source>
</evidence>
<dbReference type="InterPro" id="IPR018743">
    <property type="entry name" value="DUF2292"/>
</dbReference>
<sequence length="70" mass="7947">MSNKGHGKSVDTRLEMILQALEGLEYGTLNIIVHESQITQIERTEKKRFPLEKTATPKEWLPVGRTRQGG</sequence>
<dbReference type="AlphaFoldDB" id="M8D545"/>
<evidence type="ECO:0000313" key="2">
    <source>
        <dbReference type="Proteomes" id="UP000012081"/>
    </source>
</evidence>
<accession>M8D545</accession>
<proteinExistence type="predicted"/>
<gene>
    <name evidence="1" type="ORF">I532_17688</name>
</gene>
<dbReference type="Pfam" id="PF10055">
    <property type="entry name" value="DUF2292"/>
    <property type="match status" value="1"/>
</dbReference>
<dbReference type="OrthoDB" id="2382414at2"/>
<organism evidence="1 2">
    <name type="scientific">Brevibacillus borstelensis AK1</name>
    <dbReference type="NCBI Taxonomy" id="1300222"/>
    <lineage>
        <taxon>Bacteria</taxon>
        <taxon>Bacillati</taxon>
        <taxon>Bacillota</taxon>
        <taxon>Bacilli</taxon>
        <taxon>Bacillales</taxon>
        <taxon>Paenibacillaceae</taxon>
        <taxon>Brevibacillus</taxon>
    </lineage>
</organism>
<name>M8D545_9BACL</name>
<comment type="caution">
    <text evidence="1">The sequence shown here is derived from an EMBL/GenBank/DDBJ whole genome shotgun (WGS) entry which is preliminary data.</text>
</comment>
<keyword evidence="2" id="KW-1185">Reference proteome</keyword>
<dbReference type="Proteomes" id="UP000012081">
    <property type="component" value="Unassembled WGS sequence"/>
</dbReference>
<dbReference type="EMBL" id="APBN01000008">
    <property type="protein sequence ID" value="EMT51409.1"/>
    <property type="molecule type" value="Genomic_DNA"/>
</dbReference>
<dbReference type="PATRIC" id="fig|1300222.3.peg.3706"/>
<reference evidence="1 2" key="1">
    <citation type="submission" date="2013-03" db="EMBL/GenBank/DDBJ databases">
        <title>Assembly of a new bacterial strain Brevibacillus borstelensis AK1.</title>
        <authorList>
            <person name="Rajan I."/>
            <person name="PoliReddy D."/>
            <person name="Sugumar T."/>
            <person name="Rathinam K."/>
            <person name="Alqarawi S."/>
            <person name="Khalil A.B."/>
            <person name="Sivakumar N."/>
        </authorList>
    </citation>
    <scope>NUCLEOTIDE SEQUENCE [LARGE SCALE GENOMIC DNA]</scope>
    <source>
        <strain evidence="1 2">AK1</strain>
    </source>
</reference>
<evidence type="ECO:0000313" key="1">
    <source>
        <dbReference type="EMBL" id="EMT51409.1"/>
    </source>
</evidence>
<dbReference type="RefSeq" id="WP_003389867.1">
    <property type="nucleotide sequence ID" value="NZ_APBN01000008.1"/>
</dbReference>
<dbReference type="STRING" id="1300222.I532_17688"/>